<dbReference type="SUPFAM" id="SSF81296">
    <property type="entry name" value="E set domains"/>
    <property type="match status" value="1"/>
</dbReference>
<name>A0A4Y9JB67_9STRE</name>
<evidence type="ECO:0000259" key="2">
    <source>
        <dbReference type="SMART" id="SM00642"/>
    </source>
</evidence>
<dbReference type="PANTHER" id="PTHR43002">
    <property type="entry name" value="GLYCOGEN DEBRANCHING ENZYME"/>
    <property type="match status" value="1"/>
</dbReference>
<dbReference type="Pfam" id="PF02922">
    <property type="entry name" value="CBM_48"/>
    <property type="match status" value="1"/>
</dbReference>
<dbReference type="Gene3D" id="2.60.40.10">
    <property type="entry name" value="Immunoglobulins"/>
    <property type="match status" value="1"/>
</dbReference>
<dbReference type="InterPro" id="IPR004193">
    <property type="entry name" value="Glyco_hydro_13_N"/>
</dbReference>
<feature type="domain" description="Glycosyl hydrolase family 13 catalytic" evidence="2">
    <location>
        <begin position="207"/>
        <end position="595"/>
    </location>
</feature>
<comment type="caution">
    <text evidence="3">The sequence shown here is derived from an EMBL/GenBank/DDBJ whole genome shotgun (WGS) entry which is preliminary data.</text>
</comment>
<evidence type="ECO:0000313" key="4">
    <source>
        <dbReference type="Proteomes" id="UP000297253"/>
    </source>
</evidence>
<keyword evidence="3" id="KW-0378">Hydrolase</keyword>
<dbReference type="Gene3D" id="3.20.20.80">
    <property type="entry name" value="Glycosidases"/>
    <property type="match status" value="1"/>
</dbReference>
<dbReference type="Proteomes" id="UP000297253">
    <property type="component" value="Unassembled WGS sequence"/>
</dbReference>
<dbReference type="RefSeq" id="WP_135181963.1">
    <property type="nucleotide sequence ID" value="NZ_JADGKZ010000007.1"/>
</dbReference>
<keyword evidence="3" id="KW-0326">Glycosidase</keyword>
<evidence type="ECO:0000256" key="1">
    <source>
        <dbReference type="ARBA" id="ARBA00008061"/>
    </source>
</evidence>
<dbReference type="Pfam" id="PF17999">
    <property type="entry name" value="PulA_N1"/>
    <property type="match status" value="1"/>
</dbReference>
<dbReference type="CDD" id="cd02860">
    <property type="entry name" value="E_set_Pullulanase"/>
    <property type="match status" value="1"/>
</dbReference>
<sequence>MALRQFKAYLDDEATIRILLEKRFDHPDMTFHIASSNGDEELVIHNRTEENQTVTYQLASLHPLSLIGAYTIYDQDRNKTELAYGQIVRSSLFEQTFTYDGQDLGPHYSPTETQFKLWAPISKAVFLVLDSTPYAMKKQEKGVWQVTVAGDFDGSSYHYLHKVNGEWLSVHDPYALSSKTNAGDSYVINLEKLATPRRASTQLPPAQAIIYEMSVRDFSQQAAANFQHAGQFLGLIESPQLEDMTLGMDYIKELGVTHIQLMPLYDFGSVDENYPQAVYNWGYDPVQYNVPEGSFASNPDDPYARICELQTAIQAYHDADISVIMDVVYNHVYHAEEYAFERIVPGYFYRYQENSLRTDGTFCGNDVASERSMVRNYIKQSLRQWTNLYGFDGFRFDLMGILDVETMNQIEAELRALHENIYLYGEGWKMATGLEFDQLAHQYNAEKLPTLAFFNDDYRDTFKKILLNPKRLVDKQLHEKIQHLLTGSRFSHFLSPAQSVNYIECHDNATAFDYFHIENPDWTPHQQKRAASFGLQLILISQGMAFLHSGQEFFRTKDEIDNTYNIPDSINRLDWTRALRYREHVQFIRELIAFRKEHPILSQSDYDAIQETFDFYWLTEYVLRYTITSRDEKIQFIINFSTSDFTYEKEANQTVRFTFPPMLEDSNQMTIAGQSMCILKEN</sequence>
<dbReference type="InterPro" id="IPR017853">
    <property type="entry name" value="GH"/>
</dbReference>
<evidence type="ECO:0000313" key="3">
    <source>
        <dbReference type="EMBL" id="TFU97781.1"/>
    </source>
</evidence>
<dbReference type="EC" id="3.2.1.41" evidence="3"/>
<dbReference type="SUPFAM" id="SSF51445">
    <property type="entry name" value="(Trans)glycosidases"/>
    <property type="match status" value="1"/>
</dbReference>
<protein>
    <submittedName>
        <fullName evidence="3">Type I pullulanase</fullName>
        <ecNumber evidence="3">3.2.1.41</ecNumber>
    </submittedName>
</protein>
<dbReference type="AlphaFoldDB" id="A0A4Y9JB67"/>
<dbReference type="GO" id="GO:0005975">
    <property type="term" value="P:carbohydrate metabolic process"/>
    <property type="evidence" value="ECO:0007669"/>
    <property type="project" value="InterPro"/>
</dbReference>
<dbReference type="InterPro" id="IPR011840">
    <property type="entry name" value="PulA_typeI"/>
</dbReference>
<dbReference type="InterPro" id="IPR014756">
    <property type="entry name" value="Ig_E-set"/>
</dbReference>
<dbReference type="Gene3D" id="2.60.40.2320">
    <property type="match status" value="1"/>
</dbReference>
<dbReference type="InterPro" id="IPR013783">
    <property type="entry name" value="Ig-like_fold"/>
</dbReference>
<dbReference type="OrthoDB" id="9761875at2"/>
<dbReference type="InterPro" id="IPR006047">
    <property type="entry name" value="GH13_cat_dom"/>
</dbReference>
<dbReference type="EMBL" id="SPPD01000007">
    <property type="protein sequence ID" value="TFU97781.1"/>
    <property type="molecule type" value="Genomic_DNA"/>
</dbReference>
<gene>
    <name evidence="3" type="primary">pulA</name>
    <name evidence="3" type="ORF">E4T82_06050</name>
</gene>
<proteinExistence type="inferred from homology"/>
<dbReference type="SMART" id="SM00642">
    <property type="entry name" value="Aamy"/>
    <property type="match status" value="1"/>
</dbReference>
<dbReference type="CDD" id="cd11341">
    <property type="entry name" value="AmyAc_Pullulanase_LD-like"/>
    <property type="match status" value="1"/>
</dbReference>
<reference evidence="3 4" key="1">
    <citation type="submission" date="2019-03" db="EMBL/GenBank/DDBJ databases">
        <title>Diversity of the mouse oral microbiome.</title>
        <authorList>
            <person name="Joseph S."/>
            <person name="Aduse-Opoku J."/>
            <person name="Curtis M."/>
            <person name="Wade W."/>
            <person name="Hashim A."/>
        </authorList>
    </citation>
    <scope>NUCLEOTIDE SEQUENCE [LARGE SCALE GENOMIC DNA]</scope>
    <source>
        <strain evidence="3 4">WM131</strain>
    </source>
</reference>
<dbReference type="InterPro" id="IPR040697">
    <property type="entry name" value="PulA_N1"/>
</dbReference>
<dbReference type="NCBIfam" id="TIGR02104">
    <property type="entry name" value="pulA_typeI"/>
    <property type="match status" value="1"/>
</dbReference>
<comment type="similarity">
    <text evidence="1">Belongs to the glycosyl hydrolase 13 family.</text>
</comment>
<dbReference type="GO" id="GO:0051060">
    <property type="term" value="F:pullulanase activity"/>
    <property type="evidence" value="ECO:0007669"/>
    <property type="project" value="UniProtKB-EC"/>
</dbReference>
<dbReference type="STRING" id="1432788.BU202_07340"/>
<organism evidence="3 4">
    <name type="scientific">Streptococcus cuniculi</name>
    <dbReference type="NCBI Taxonomy" id="1432788"/>
    <lineage>
        <taxon>Bacteria</taxon>
        <taxon>Bacillati</taxon>
        <taxon>Bacillota</taxon>
        <taxon>Bacilli</taxon>
        <taxon>Lactobacillales</taxon>
        <taxon>Streptococcaceae</taxon>
        <taxon>Streptococcus</taxon>
    </lineage>
</organism>
<accession>A0A4Y9JB67</accession>
<dbReference type="Pfam" id="PF00128">
    <property type="entry name" value="Alpha-amylase"/>
    <property type="match status" value="1"/>
</dbReference>